<organism evidence="5">
    <name type="scientific">Erwinia billingiae (strain Eb661)</name>
    <dbReference type="NCBI Taxonomy" id="634500"/>
    <lineage>
        <taxon>Bacteria</taxon>
        <taxon>Pseudomonadati</taxon>
        <taxon>Pseudomonadota</taxon>
        <taxon>Gammaproteobacteria</taxon>
        <taxon>Enterobacterales</taxon>
        <taxon>Erwiniaceae</taxon>
        <taxon>Erwinia</taxon>
    </lineage>
</organism>
<dbReference type="InterPro" id="IPR016181">
    <property type="entry name" value="Acyl_CoA_acyltransferase"/>
</dbReference>
<dbReference type="AlphaFoldDB" id="D8MY54"/>
<dbReference type="PANTHER" id="PTHR43072:SF23">
    <property type="entry name" value="UPF0039 PROTEIN C11D3.02C"/>
    <property type="match status" value="1"/>
</dbReference>
<reference evidence="4 5" key="1">
    <citation type="journal article" date="2010" name="BMC Genomics">
        <title>Genome comparison of the epiphytic bacteria Erwinia billingiae and E. tasmaniensis with the pear pathogen E. pyrifoliae.</title>
        <authorList>
            <person name="Kube M."/>
            <person name="Migdoll A.M."/>
            <person name="Gehring I."/>
            <person name="Heitmann K."/>
            <person name="Mayer Y."/>
            <person name="Kuhl H."/>
            <person name="Knaust F."/>
            <person name="Geider K."/>
            <person name="Reinhardt R."/>
        </authorList>
    </citation>
    <scope>NUCLEOTIDE SEQUENCE [LARGE SCALE GENOMIC DNA]</scope>
    <source>
        <strain evidence="4 5">Eb661</strain>
    </source>
</reference>
<dbReference type="GO" id="GO:0016747">
    <property type="term" value="F:acyltransferase activity, transferring groups other than amino-acyl groups"/>
    <property type="evidence" value="ECO:0007669"/>
    <property type="project" value="InterPro"/>
</dbReference>
<dbReference type="PROSITE" id="PS51186">
    <property type="entry name" value="GNAT"/>
    <property type="match status" value="1"/>
</dbReference>
<dbReference type="Gene3D" id="3.40.630.30">
    <property type="match status" value="1"/>
</dbReference>
<gene>
    <name evidence="4" type="ordered locus">EbC_42300</name>
</gene>
<evidence type="ECO:0000313" key="5">
    <source>
        <dbReference type="Proteomes" id="UP000008793"/>
    </source>
</evidence>
<evidence type="ECO:0000256" key="2">
    <source>
        <dbReference type="ARBA" id="ARBA00023315"/>
    </source>
</evidence>
<feature type="domain" description="N-acetyltransferase" evidence="3">
    <location>
        <begin position="4"/>
        <end position="164"/>
    </location>
</feature>
<evidence type="ECO:0000259" key="3">
    <source>
        <dbReference type="PROSITE" id="PS51186"/>
    </source>
</evidence>
<dbReference type="Proteomes" id="UP000008793">
    <property type="component" value="Chromosome"/>
</dbReference>
<keyword evidence="1 4" id="KW-0808">Transferase</keyword>
<keyword evidence="2" id="KW-0012">Acyltransferase</keyword>
<dbReference type="STRING" id="634500.EbC_42300"/>
<evidence type="ECO:0000313" key="4">
    <source>
        <dbReference type="EMBL" id="CAX61761.1"/>
    </source>
</evidence>
<dbReference type="EMBL" id="FP236843">
    <property type="protein sequence ID" value="CAX61761.1"/>
    <property type="molecule type" value="Genomic_DNA"/>
</dbReference>
<dbReference type="Pfam" id="PF00583">
    <property type="entry name" value="Acetyltransf_1"/>
    <property type="match status" value="1"/>
</dbReference>
<dbReference type="KEGG" id="ebi:EbC_42300"/>
<keyword evidence="5" id="KW-1185">Reference proteome</keyword>
<evidence type="ECO:0000256" key="1">
    <source>
        <dbReference type="ARBA" id="ARBA00022679"/>
    </source>
</evidence>
<dbReference type="SUPFAM" id="SSF55729">
    <property type="entry name" value="Acyl-CoA N-acyltransferases (Nat)"/>
    <property type="match status" value="1"/>
</dbReference>
<name>D8MY54_ERWBE</name>
<dbReference type="InterPro" id="IPR000182">
    <property type="entry name" value="GNAT_dom"/>
</dbReference>
<dbReference type="GeneID" id="90514160"/>
<proteinExistence type="predicted"/>
<dbReference type="CDD" id="cd04301">
    <property type="entry name" value="NAT_SF"/>
    <property type="match status" value="1"/>
</dbReference>
<dbReference type="PANTHER" id="PTHR43072">
    <property type="entry name" value="N-ACETYLTRANSFERASE"/>
    <property type="match status" value="1"/>
</dbReference>
<accession>D8MY54</accession>
<dbReference type="eggNOG" id="COG1247">
    <property type="taxonomic scope" value="Bacteria"/>
</dbReference>
<dbReference type="HOGENOM" id="CLU_013985_19_8_6"/>
<sequence length="169" mass="19147">MSEIVIRHAEPTDAEALFRILSQPETYRDTLQLPHPSQQMWQQRLDSPKEGQQRFVACIDGQVVGDLTLELNSRLRRRHTASFGLCVDVHHRGKGVASALMKEMIVLCDNWLSIERIELTVFADNATAIALYQRFGFVTEGVARRFAVREGQQVDALFMARLKNAPSPV</sequence>
<dbReference type="RefSeq" id="WP_013204232.1">
    <property type="nucleotide sequence ID" value="NC_014306.1"/>
</dbReference>
<protein>
    <submittedName>
        <fullName evidence="4">Acetyltransferase</fullName>
    </submittedName>
</protein>